<dbReference type="RefSeq" id="WP_123651565.1">
    <property type="nucleotide sequence ID" value="NZ_RHFN01000012.1"/>
</dbReference>
<sequence length="164" mass="18985">MSSQHVIRSLRDHPEQMEAVIAYFQQQWASEASMMVYDDALRRTPGAKNPLPQWYWLQDGERIIGCAGLIANDFISRGELYPWLCALYIEPEYRQQGLARRLIEHIARHAHTLGFSQLHLCTDIDGFYEKSGFIFNGLGYHPWGESSRVYSRELGVRSTKPYFG</sequence>
<dbReference type="AlphaFoldDB" id="A0A3N2S143"/>
<organism evidence="2 3">
    <name type="scientific">Kluyvera ascorbata</name>
    <dbReference type="NCBI Taxonomy" id="51288"/>
    <lineage>
        <taxon>Bacteria</taxon>
        <taxon>Pseudomonadati</taxon>
        <taxon>Pseudomonadota</taxon>
        <taxon>Gammaproteobacteria</taxon>
        <taxon>Enterobacterales</taxon>
        <taxon>Enterobacteriaceae</taxon>
        <taxon>Kluyvera</taxon>
    </lineage>
</organism>
<dbReference type="GO" id="GO:0016747">
    <property type="term" value="F:acyltransferase activity, transferring groups other than amino-acyl groups"/>
    <property type="evidence" value="ECO:0007669"/>
    <property type="project" value="InterPro"/>
</dbReference>
<protein>
    <submittedName>
        <fullName evidence="2">GNAT family N-acetyltransferase</fullName>
    </submittedName>
</protein>
<evidence type="ECO:0000259" key="1">
    <source>
        <dbReference type="PROSITE" id="PS51186"/>
    </source>
</evidence>
<dbReference type="Gene3D" id="3.40.630.30">
    <property type="match status" value="1"/>
</dbReference>
<reference evidence="2 3" key="1">
    <citation type="submission" date="2018-10" db="EMBL/GenBank/DDBJ databases">
        <title>Horizontal transference of carbapenem resistance between Klebsiella pneumoniae and Kluyvera ascorbata during abdominal infection: a case report.</title>
        <authorList>
            <person name="Raro O.H.F."/>
            <person name="Lima-Morales D."/>
            <person name="Barth A.L."/>
            <person name="Paim T.G.S."/>
            <person name="Mott M.P."/>
            <person name="Riche C.V.W."/>
            <person name="Teixeira U.F."/>
            <person name="Waechter F."/>
            <person name="Dias C.A.G."/>
        </authorList>
    </citation>
    <scope>NUCLEOTIDE SEQUENCE [LARGE SCALE GENOMIC DNA]</scope>
    <source>
        <strain evidence="2 3">OT2</strain>
    </source>
</reference>
<dbReference type="InterPro" id="IPR000182">
    <property type="entry name" value="GNAT_dom"/>
</dbReference>
<dbReference type="OrthoDB" id="9789053at2"/>
<comment type="caution">
    <text evidence="2">The sequence shown here is derived from an EMBL/GenBank/DDBJ whole genome shotgun (WGS) entry which is preliminary data.</text>
</comment>
<dbReference type="PROSITE" id="PS51186">
    <property type="entry name" value="GNAT"/>
    <property type="match status" value="1"/>
</dbReference>
<evidence type="ECO:0000313" key="3">
    <source>
        <dbReference type="Proteomes" id="UP000268051"/>
    </source>
</evidence>
<feature type="domain" description="N-acetyltransferase" evidence="1">
    <location>
        <begin position="5"/>
        <end position="155"/>
    </location>
</feature>
<evidence type="ECO:0000313" key="2">
    <source>
        <dbReference type="EMBL" id="ROU13472.1"/>
    </source>
</evidence>
<dbReference type="SUPFAM" id="SSF55729">
    <property type="entry name" value="Acyl-CoA N-acyltransferases (Nat)"/>
    <property type="match status" value="1"/>
</dbReference>
<dbReference type="CDD" id="cd04301">
    <property type="entry name" value="NAT_SF"/>
    <property type="match status" value="1"/>
</dbReference>
<name>A0A3N2S143_9ENTR</name>
<keyword evidence="2" id="KW-0808">Transferase</keyword>
<proteinExistence type="predicted"/>
<dbReference type="EMBL" id="RHFN01000012">
    <property type="protein sequence ID" value="ROU13472.1"/>
    <property type="molecule type" value="Genomic_DNA"/>
</dbReference>
<gene>
    <name evidence="2" type="ORF">EB837_13425</name>
</gene>
<dbReference type="Proteomes" id="UP000268051">
    <property type="component" value="Unassembled WGS sequence"/>
</dbReference>
<accession>A0A3N2S143</accession>
<dbReference type="Pfam" id="PF00583">
    <property type="entry name" value="Acetyltransf_1"/>
    <property type="match status" value="1"/>
</dbReference>
<dbReference type="InterPro" id="IPR016181">
    <property type="entry name" value="Acyl_CoA_acyltransferase"/>
</dbReference>